<dbReference type="InterPro" id="IPR000387">
    <property type="entry name" value="Tyr_Pase_dom"/>
</dbReference>
<dbReference type="PROSITE" id="PS50055">
    <property type="entry name" value="TYR_PHOSPHATASE_PTP"/>
    <property type="match status" value="1"/>
</dbReference>
<dbReference type="OMA" id="CNIMELG"/>
<organism evidence="4 5">
    <name type="scientific">Caenorhabditis japonica</name>
    <dbReference type="NCBI Taxonomy" id="281687"/>
    <lineage>
        <taxon>Eukaryota</taxon>
        <taxon>Metazoa</taxon>
        <taxon>Ecdysozoa</taxon>
        <taxon>Nematoda</taxon>
        <taxon>Chromadorea</taxon>
        <taxon>Rhabditida</taxon>
        <taxon>Rhabditina</taxon>
        <taxon>Rhabditomorpha</taxon>
        <taxon>Rhabditoidea</taxon>
        <taxon>Rhabditidae</taxon>
        <taxon>Peloderinae</taxon>
        <taxon>Caenorhabditis</taxon>
    </lineage>
</organism>
<dbReference type="GO" id="GO:0004725">
    <property type="term" value="F:protein tyrosine phosphatase activity"/>
    <property type="evidence" value="ECO:0007669"/>
    <property type="project" value="InterPro"/>
</dbReference>
<name>A0A8R1DJW3_CAEJA</name>
<reference evidence="5" key="1">
    <citation type="submission" date="2010-08" db="EMBL/GenBank/DDBJ databases">
        <authorList>
            <consortium name="Caenorhabditis japonica Sequencing Consortium"/>
            <person name="Wilson R.K."/>
        </authorList>
    </citation>
    <scope>NUCLEOTIDE SEQUENCE [LARGE SCALE GENOMIC DNA]</scope>
    <source>
        <strain evidence="5">DF5081</strain>
    </source>
</reference>
<dbReference type="PANTHER" id="PTHR46163:SF2">
    <property type="entry name" value="PROTEIN-TYROSINE PHOSPHATASE"/>
    <property type="match status" value="1"/>
</dbReference>
<sequence>MSTNVKRKARKAQNQPSVGNYRLIVFFSIIVYRSETEDGTQADRPKKRIAKKRSQMVRRTSTYGDVNEGSLRDFVKATVETGVKGLSDEFIALKAATQACHKPKTAHEKNADKNRYKDVFCIDETRVILKWPEDNPNDYVHANWVKIGNVNKFICTQGPTEKTIDDFFRLIWQERAPCVVMLCNIMEMGKKKCEQYWPDSTDSALPLMDGKLTVRISEAAREVEQNIMLMRISLTDDKGATHTFDHWQWKAWPDRGVPEIPMAVFRLLIRLKTASPIIVHCSAGIGRTGSIVGLEIALGKFTAGEKVVLKDIVKEIRSQRHGSVQTDAQYLFMHRVLLALAENKKITSPEMNAFVAEYDKVIATKNG</sequence>
<feature type="domain" description="Tyrosine-protein phosphatase" evidence="2">
    <location>
        <begin position="86"/>
        <end position="340"/>
    </location>
</feature>
<dbReference type="SMART" id="SM00194">
    <property type="entry name" value="PTPc"/>
    <property type="match status" value="1"/>
</dbReference>
<evidence type="ECO:0000259" key="2">
    <source>
        <dbReference type="PROSITE" id="PS50055"/>
    </source>
</evidence>
<evidence type="ECO:0000259" key="3">
    <source>
        <dbReference type="PROSITE" id="PS50056"/>
    </source>
</evidence>
<dbReference type="EnsemblMetazoa" id="CJA04824.1">
    <property type="protein sequence ID" value="CJA04824.1"/>
    <property type="gene ID" value="WBGene00124028"/>
</dbReference>
<feature type="compositionally biased region" description="Basic residues" evidence="1">
    <location>
        <begin position="45"/>
        <end position="56"/>
    </location>
</feature>
<dbReference type="CDD" id="cd00047">
    <property type="entry name" value="PTPc"/>
    <property type="match status" value="1"/>
</dbReference>
<dbReference type="InterPro" id="IPR052782">
    <property type="entry name" value="Oocyte-zygote_transition_reg"/>
</dbReference>
<dbReference type="Gene3D" id="3.90.190.10">
    <property type="entry name" value="Protein tyrosine phosphatase superfamily"/>
    <property type="match status" value="1"/>
</dbReference>
<dbReference type="PROSITE" id="PS00383">
    <property type="entry name" value="TYR_PHOSPHATASE_1"/>
    <property type="match status" value="1"/>
</dbReference>
<evidence type="ECO:0000313" key="4">
    <source>
        <dbReference type="EnsemblMetazoa" id="CJA04824.1"/>
    </source>
</evidence>
<feature type="region of interest" description="Disordered" evidence="1">
    <location>
        <begin position="40"/>
        <end position="60"/>
    </location>
</feature>
<dbReference type="SMART" id="SM00404">
    <property type="entry name" value="PTPc_motif"/>
    <property type="match status" value="1"/>
</dbReference>
<evidence type="ECO:0000256" key="1">
    <source>
        <dbReference type="SAM" id="MobiDB-lite"/>
    </source>
</evidence>
<dbReference type="InterPro" id="IPR000242">
    <property type="entry name" value="PTP_cat"/>
</dbReference>
<dbReference type="SUPFAM" id="SSF52799">
    <property type="entry name" value="(Phosphotyrosine protein) phosphatases II"/>
    <property type="match status" value="1"/>
</dbReference>
<feature type="domain" description="Tyrosine specific protein phosphatases" evidence="3">
    <location>
        <begin position="263"/>
        <end position="331"/>
    </location>
</feature>
<dbReference type="PROSITE" id="PS50056">
    <property type="entry name" value="TYR_PHOSPHATASE_2"/>
    <property type="match status" value="1"/>
</dbReference>
<dbReference type="InterPro" id="IPR016130">
    <property type="entry name" value="Tyr_Pase_AS"/>
</dbReference>
<accession>A0A8R1DJW3</accession>
<dbReference type="PANTHER" id="PTHR46163">
    <property type="entry name" value="TYROSINE-PROTEIN PHOSPHATASE-RELATED"/>
    <property type="match status" value="1"/>
</dbReference>
<dbReference type="Proteomes" id="UP000005237">
    <property type="component" value="Unassembled WGS sequence"/>
</dbReference>
<proteinExistence type="predicted"/>
<dbReference type="AlphaFoldDB" id="A0A8R1DJW3"/>
<dbReference type="Pfam" id="PF00102">
    <property type="entry name" value="Y_phosphatase"/>
    <property type="match status" value="1"/>
</dbReference>
<dbReference type="InterPro" id="IPR003595">
    <property type="entry name" value="Tyr_Pase_cat"/>
</dbReference>
<dbReference type="InterPro" id="IPR029021">
    <property type="entry name" value="Prot-tyrosine_phosphatase-like"/>
</dbReference>
<reference evidence="4" key="2">
    <citation type="submission" date="2022-06" db="UniProtKB">
        <authorList>
            <consortium name="EnsemblMetazoa"/>
        </authorList>
    </citation>
    <scope>IDENTIFICATION</scope>
    <source>
        <strain evidence="4">DF5081</strain>
    </source>
</reference>
<dbReference type="PRINTS" id="PR00700">
    <property type="entry name" value="PRTYPHPHTASE"/>
</dbReference>
<protein>
    <recommendedName>
        <fullName evidence="6">Protein-tyrosine-phosphatase</fullName>
    </recommendedName>
</protein>
<evidence type="ECO:0000313" key="5">
    <source>
        <dbReference type="Proteomes" id="UP000005237"/>
    </source>
</evidence>
<evidence type="ECO:0008006" key="6">
    <source>
        <dbReference type="Google" id="ProtNLM"/>
    </source>
</evidence>
<keyword evidence="5" id="KW-1185">Reference proteome</keyword>